<organism evidence="1 2">
    <name type="scientific">Acaulospora morrowiae</name>
    <dbReference type="NCBI Taxonomy" id="94023"/>
    <lineage>
        <taxon>Eukaryota</taxon>
        <taxon>Fungi</taxon>
        <taxon>Fungi incertae sedis</taxon>
        <taxon>Mucoromycota</taxon>
        <taxon>Glomeromycotina</taxon>
        <taxon>Glomeromycetes</taxon>
        <taxon>Diversisporales</taxon>
        <taxon>Acaulosporaceae</taxon>
        <taxon>Acaulospora</taxon>
    </lineage>
</organism>
<proteinExistence type="predicted"/>
<comment type="caution">
    <text evidence="1">The sequence shown here is derived from an EMBL/GenBank/DDBJ whole genome shotgun (WGS) entry which is preliminary data.</text>
</comment>
<evidence type="ECO:0000313" key="1">
    <source>
        <dbReference type="EMBL" id="CAG8668467.1"/>
    </source>
</evidence>
<sequence length="40" mass="4498">DLANTLILFHDYDIVATAIPIAELLVYSRAVLQTVHVILY</sequence>
<evidence type="ECO:0000313" key="2">
    <source>
        <dbReference type="Proteomes" id="UP000789342"/>
    </source>
</evidence>
<protein>
    <submittedName>
        <fullName evidence="1">13989_t:CDS:1</fullName>
    </submittedName>
</protein>
<dbReference type="EMBL" id="CAJVPV010012228">
    <property type="protein sequence ID" value="CAG8668467.1"/>
    <property type="molecule type" value="Genomic_DNA"/>
</dbReference>
<name>A0A9N9EEC0_9GLOM</name>
<reference evidence="1" key="1">
    <citation type="submission" date="2021-06" db="EMBL/GenBank/DDBJ databases">
        <authorList>
            <person name="Kallberg Y."/>
            <person name="Tangrot J."/>
            <person name="Rosling A."/>
        </authorList>
    </citation>
    <scope>NUCLEOTIDE SEQUENCE</scope>
    <source>
        <strain evidence="1">CL551</strain>
    </source>
</reference>
<gene>
    <name evidence="1" type="ORF">AMORRO_LOCUS10722</name>
</gene>
<accession>A0A9N9EEC0</accession>
<feature type="non-terminal residue" evidence="1">
    <location>
        <position position="1"/>
    </location>
</feature>
<dbReference type="Proteomes" id="UP000789342">
    <property type="component" value="Unassembled WGS sequence"/>
</dbReference>
<keyword evidence="2" id="KW-1185">Reference proteome</keyword>
<dbReference type="AlphaFoldDB" id="A0A9N9EEC0"/>